<dbReference type="EMBL" id="MT142761">
    <property type="protein sequence ID" value="QJA88196.1"/>
    <property type="molecule type" value="Genomic_DNA"/>
</dbReference>
<proteinExistence type="predicted"/>
<evidence type="ECO:0000313" key="1">
    <source>
        <dbReference type="EMBL" id="QJA52069.1"/>
    </source>
</evidence>
<protein>
    <submittedName>
        <fullName evidence="1">Uncharacterized protein</fullName>
    </submittedName>
</protein>
<dbReference type="EMBL" id="MT144310">
    <property type="protein sequence ID" value="QJA52069.1"/>
    <property type="molecule type" value="Genomic_DNA"/>
</dbReference>
<name>A0A6H1ZX70_9ZZZZ</name>
<gene>
    <name evidence="2" type="ORF">MM415A01049_0007</name>
    <name evidence="3" type="ORF">MM415B02812_0007</name>
    <name evidence="1" type="ORF">TM448A02462_0007</name>
</gene>
<dbReference type="AlphaFoldDB" id="A0A6H1ZX70"/>
<accession>A0A6H1ZX70</accession>
<organism evidence="1">
    <name type="scientific">viral metagenome</name>
    <dbReference type="NCBI Taxonomy" id="1070528"/>
    <lineage>
        <taxon>unclassified sequences</taxon>
        <taxon>metagenomes</taxon>
        <taxon>organismal metagenomes</taxon>
    </lineage>
</organism>
<reference evidence="1" key="1">
    <citation type="submission" date="2020-03" db="EMBL/GenBank/DDBJ databases">
        <title>The deep terrestrial virosphere.</title>
        <authorList>
            <person name="Holmfeldt K."/>
            <person name="Nilsson E."/>
            <person name="Simone D."/>
            <person name="Lopez-Fernandez M."/>
            <person name="Wu X."/>
            <person name="de Brujin I."/>
            <person name="Lundin D."/>
            <person name="Andersson A."/>
            <person name="Bertilsson S."/>
            <person name="Dopson M."/>
        </authorList>
    </citation>
    <scope>NUCLEOTIDE SEQUENCE</scope>
    <source>
        <strain evidence="2">MM415A01049</strain>
        <strain evidence="3">MM415B02812</strain>
        <strain evidence="1">TM448A02462</strain>
    </source>
</reference>
<evidence type="ECO:0000313" key="2">
    <source>
        <dbReference type="EMBL" id="QJA78595.1"/>
    </source>
</evidence>
<dbReference type="EMBL" id="MT142344">
    <property type="protein sequence ID" value="QJA78595.1"/>
    <property type="molecule type" value="Genomic_DNA"/>
</dbReference>
<evidence type="ECO:0000313" key="3">
    <source>
        <dbReference type="EMBL" id="QJA88196.1"/>
    </source>
</evidence>
<sequence length="146" mass="16980">MTRENETCDKCKCKFNRYDLITDTIDSRRENKVYLCGKCFSALADIRHQCRRSEYKQIAEWFGGGMMEGKIVVLAGSYAQFKDWLEHNVVPITSKMDMEKIHGTTVSQVFTEGDYYKWFDDECANNLRYHMVPVVEGKHKAKSGLD</sequence>